<keyword evidence="2" id="KW-1185">Reference proteome</keyword>
<accession>A0ABS6VS52</accession>
<gene>
    <name evidence="1" type="ORF">KXJ70_10215</name>
</gene>
<sequence>MNTMIDDVWYSCNLGDAMLADPALDRIEAQARAVFANAINTDQCAVYYRHESKERLHCELVLYFSPLAARMPMGAELQACAKPARQDLSILVGKVSSWSLLFPDS</sequence>
<reference evidence="1" key="1">
    <citation type="submission" date="2021-07" db="EMBL/GenBank/DDBJ databases">
        <title>Zhongshania sp. CAU 1632 isolated from seawater.</title>
        <authorList>
            <person name="Kim W."/>
        </authorList>
    </citation>
    <scope>NUCLEOTIDE SEQUENCE</scope>
    <source>
        <strain evidence="1">CAU 1632</strain>
    </source>
</reference>
<dbReference type="EMBL" id="JAHWDQ010000002">
    <property type="protein sequence ID" value="MBW2941154.1"/>
    <property type="molecule type" value="Genomic_DNA"/>
</dbReference>
<evidence type="ECO:0000313" key="2">
    <source>
        <dbReference type="Proteomes" id="UP001166291"/>
    </source>
</evidence>
<name>A0ABS6VS52_9GAMM</name>
<organism evidence="1 2">
    <name type="scientific">Zhongshania aquimaris</name>
    <dbReference type="NCBI Taxonomy" id="2857107"/>
    <lineage>
        <taxon>Bacteria</taxon>
        <taxon>Pseudomonadati</taxon>
        <taxon>Pseudomonadota</taxon>
        <taxon>Gammaproteobacteria</taxon>
        <taxon>Cellvibrionales</taxon>
        <taxon>Spongiibacteraceae</taxon>
        <taxon>Zhongshania</taxon>
    </lineage>
</organism>
<proteinExistence type="predicted"/>
<dbReference type="RefSeq" id="WP_219043405.1">
    <property type="nucleotide sequence ID" value="NZ_JAHWDQ010000002.1"/>
</dbReference>
<evidence type="ECO:0000313" key="1">
    <source>
        <dbReference type="EMBL" id="MBW2941154.1"/>
    </source>
</evidence>
<dbReference type="Proteomes" id="UP001166291">
    <property type="component" value="Unassembled WGS sequence"/>
</dbReference>
<comment type="caution">
    <text evidence="1">The sequence shown here is derived from an EMBL/GenBank/DDBJ whole genome shotgun (WGS) entry which is preliminary data.</text>
</comment>
<protein>
    <submittedName>
        <fullName evidence="1">Uncharacterized protein</fullName>
    </submittedName>
</protein>